<dbReference type="KEGG" id="mmav:RE476_05255"/>
<name>A0AA51YK39_9EURY</name>
<proteinExistence type="predicted"/>
<dbReference type="PANTHER" id="PTHR12993">
    <property type="entry name" value="N-ACETYLGLUCOSAMINYL-PHOSPHATIDYLINOSITOL DE-N-ACETYLASE-RELATED"/>
    <property type="match status" value="1"/>
</dbReference>
<reference evidence="1" key="1">
    <citation type="submission" date="2023-08" db="EMBL/GenBank/DDBJ databases">
        <title>Methanolobus mangrovi sp. nov. and Methanolobus sediminis sp. nov, two novel methylotrophic methanogens isolated from mangrove sediments in China.</title>
        <authorList>
            <person name="Zhou J."/>
        </authorList>
    </citation>
    <scope>NUCLEOTIDE SEQUENCE</scope>
    <source>
        <strain evidence="1">FTZ2</strain>
    </source>
</reference>
<dbReference type="EMBL" id="CP133594">
    <property type="protein sequence ID" value="WMW23238.1"/>
    <property type="molecule type" value="Genomic_DNA"/>
</dbReference>
<evidence type="ECO:0000313" key="1">
    <source>
        <dbReference type="EMBL" id="WMW23238.1"/>
    </source>
</evidence>
<dbReference type="GeneID" id="84229526"/>
<dbReference type="InterPro" id="IPR024078">
    <property type="entry name" value="LmbE-like_dom_sf"/>
</dbReference>
<dbReference type="Pfam" id="PF02585">
    <property type="entry name" value="PIG-L"/>
    <property type="match status" value="1"/>
</dbReference>
<organism evidence="1 2">
    <name type="scientific">Methanolobus mangrovi</name>
    <dbReference type="NCBI Taxonomy" id="3072977"/>
    <lineage>
        <taxon>Archaea</taxon>
        <taxon>Methanobacteriati</taxon>
        <taxon>Methanobacteriota</taxon>
        <taxon>Stenosarchaea group</taxon>
        <taxon>Methanomicrobia</taxon>
        <taxon>Methanosarcinales</taxon>
        <taxon>Methanosarcinaceae</taxon>
        <taxon>Methanolobus</taxon>
    </lineage>
</organism>
<evidence type="ECO:0000313" key="2">
    <source>
        <dbReference type="Proteomes" id="UP001183006"/>
    </source>
</evidence>
<dbReference type="Proteomes" id="UP001183006">
    <property type="component" value="Chromosome"/>
</dbReference>
<dbReference type="PANTHER" id="PTHR12993:SF30">
    <property type="entry name" value="N-ACETYL-ALPHA-D-GLUCOSAMINYL L-MALATE DEACETYLASE 1"/>
    <property type="match status" value="1"/>
</dbReference>
<accession>A0AA51YK39</accession>
<dbReference type="InterPro" id="IPR003737">
    <property type="entry name" value="GlcNAc_PI_deacetylase-related"/>
</dbReference>
<dbReference type="AlphaFoldDB" id="A0AA51YK39"/>
<dbReference type="RefSeq" id="WP_309309354.1">
    <property type="nucleotide sequence ID" value="NZ_CP133594.1"/>
</dbReference>
<protein>
    <submittedName>
        <fullName evidence="1">PIG-L deacetylase family protein</fullName>
    </submittedName>
</protein>
<dbReference type="GO" id="GO:0016811">
    <property type="term" value="F:hydrolase activity, acting on carbon-nitrogen (but not peptide) bonds, in linear amides"/>
    <property type="evidence" value="ECO:0007669"/>
    <property type="project" value="TreeGrafter"/>
</dbReference>
<sequence>MKKNILAIGAHPDDIELGCGGALCSHAQENDSVFCLIGSNGGKSGNEAVRQKEALESMDIIGVKDVYFLNLPDTMIKHDGITVSLLDQYVNQLNPDIIYVHSPKDYHQDHAAMSLSALSASRQMKNSVFFYESPSTTIEFRPTAYKDITGVFEQKLKCIEVFSSQKEKSYMEKLSIMGLARSRGSVIGVDYAEAFEVARLFNW</sequence>
<dbReference type="SUPFAM" id="SSF102588">
    <property type="entry name" value="LmbE-like"/>
    <property type="match status" value="1"/>
</dbReference>
<dbReference type="Gene3D" id="3.40.50.10320">
    <property type="entry name" value="LmbE-like"/>
    <property type="match status" value="1"/>
</dbReference>
<gene>
    <name evidence="1" type="ORF">RE476_05255</name>
</gene>
<keyword evidence="2" id="KW-1185">Reference proteome</keyword>